<dbReference type="SMART" id="SM00283">
    <property type="entry name" value="MA"/>
    <property type="match status" value="1"/>
</dbReference>
<dbReference type="PROSITE" id="PS50885">
    <property type="entry name" value="HAMP"/>
    <property type="match status" value="1"/>
</dbReference>
<dbReference type="EMBL" id="AP009384">
    <property type="protein sequence ID" value="BAF87719.1"/>
    <property type="molecule type" value="Genomic_DNA"/>
</dbReference>
<dbReference type="PROSITE" id="PS50111">
    <property type="entry name" value="CHEMOTAXIS_TRANSDUC_2"/>
    <property type="match status" value="1"/>
</dbReference>
<keyword evidence="7" id="KW-1133">Transmembrane helix</keyword>
<dbReference type="GO" id="GO:0016301">
    <property type="term" value="F:kinase activity"/>
    <property type="evidence" value="ECO:0007669"/>
    <property type="project" value="UniProtKB-KW"/>
</dbReference>
<dbReference type="CDD" id="cd19410">
    <property type="entry name" value="HK9-like_sensor"/>
    <property type="match status" value="1"/>
</dbReference>
<dbReference type="Pfam" id="PF05227">
    <property type="entry name" value="CHASE3"/>
    <property type="match status" value="1"/>
</dbReference>
<reference evidence="11 12" key="6">
    <citation type="journal article" date="2011" name="Appl. Environ. Microbiol.">
        <title>Involvement of the azorhizobial chromosome partition gene (parA) in the onset of bacteroid differentiation during Sesbania rostrata stem nodule development.</title>
        <authorList>
            <person name="Liu CT."/>
            <person name="Lee KB."/>
            <person name="Wang YS."/>
            <person name="Peng MH."/>
            <person name="Lee KT."/>
            <person name="Suzuki S."/>
            <person name="Suzuki T."/>
            <person name="Oyaizu H."/>
        </authorList>
    </citation>
    <scope>NUCLEOTIDE SEQUENCE [LARGE SCALE GENOMIC DNA]</scope>
    <source>
        <strain evidence="12">ATCC 43989 / DSM 5975 / JCM 20966 / LMG 6465 / NBRC 14845 / NCIMB 13405 / ORS 571</strain>
    </source>
</reference>
<dbReference type="eggNOG" id="COG0840">
    <property type="taxonomic scope" value="Bacteria"/>
</dbReference>
<dbReference type="KEGG" id="azc:AZC_1721"/>
<dbReference type="SUPFAM" id="SSF58104">
    <property type="entry name" value="Methyl-accepting chemotaxis protein (MCP) signaling domain"/>
    <property type="match status" value="1"/>
</dbReference>
<organism evidence="11 12">
    <name type="scientific">Azorhizobium caulinodans (strain ATCC 43989 / DSM 5975 / JCM 20966 / LMG 6465 / NBRC 14845 / NCIMB 13405 / ORS 571)</name>
    <dbReference type="NCBI Taxonomy" id="438753"/>
    <lineage>
        <taxon>Bacteria</taxon>
        <taxon>Pseudomonadati</taxon>
        <taxon>Pseudomonadota</taxon>
        <taxon>Alphaproteobacteria</taxon>
        <taxon>Hyphomicrobiales</taxon>
        <taxon>Xanthobacteraceae</taxon>
        <taxon>Azorhizobium</taxon>
    </lineage>
</organism>
<keyword evidence="12" id="KW-1185">Reference proteome</keyword>
<dbReference type="GO" id="GO:0006935">
    <property type="term" value="P:chemotaxis"/>
    <property type="evidence" value="ECO:0007669"/>
    <property type="project" value="InterPro"/>
</dbReference>
<dbReference type="RefSeq" id="WP_012170249.1">
    <property type="nucleotide sequence ID" value="NC_009937.1"/>
</dbReference>
<reference evidence="11 12" key="3">
    <citation type="journal article" date="2008" name="BMC Genomics">
        <title>The genome of the versatile nitrogen fixer Azorhizobium caulinodans ORS571.</title>
        <authorList>
            <person name="Lee KB."/>
            <person name="Backer P.D."/>
            <person name="Aono T."/>
            <person name="Liu CT."/>
            <person name="Suzuki S."/>
            <person name="Suzuki T."/>
            <person name="Kaneko T."/>
            <person name="Yamada M."/>
            <person name="Tabata S."/>
            <person name="Kupfer D.M."/>
            <person name="Najar F.Z."/>
            <person name="Wiley G.B."/>
            <person name="Roe B."/>
            <person name="Binnewies T.T."/>
            <person name="Ussery D.W."/>
            <person name="D'Haeze W."/>
            <person name="Herder J.D."/>
            <person name="Gevers D."/>
            <person name="Vereecke D."/>
            <person name="Holsters M."/>
            <person name="Oyaizu H."/>
        </authorList>
    </citation>
    <scope>NUCLEOTIDE SEQUENCE [LARGE SCALE GENOMIC DNA]</scope>
    <source>
        <strain evidence="12">ATCC 43989 / DSM 5975 / JCM 20966 / LMG 6465 / NBRC 14845 / NCIMB 13405 / ORS 571</strain>
    </source>
</reference>
<dbReference type="AlphaFoldDB" id="A8I4E3"/>
<keyword evidence="6" id="KW-0175">Coiled coil</keyword>
<reference evidence="11 12" key="5">
    <citation type="journal article" date="2010" name="Appl. Environ. Microbiol.">
        <title>phrR-like gene praR of Azorhizobium caulinodans ORS571 is essential for symbiosis with Sesbania rostrata and is involved in expression of reb genes.</title>
        <authorList>
            <person name="Akiba N."/>
            <person name="Aono T."/>
            <person name="Toyazaki H."/>
            <person name="Sato S."/>
            <person name="Oyaizu H."/>
        </authorList>
    </citation>
    <scope>NUCLEOTIDE SEQUENCE [LARGE SCALE GENOMIC DNA]</scope>
    <source>
        <strain evidence="12">ATCC 43989 / DSM 5975 / JCM 20966 / LMG 6465 / NBRC 14845 / NCIMB 13405 / ORS 571</strain>
    </source>
</reference>
<feature type="coiled-coil region" evidence="6">
    <location>
        <begin position="96"/>
        <end position="130"/>
    </location>
</feature>
<dbReference type="InterPro" id="IPR007891">
    <property type="entry name" value="CHASE3"/>
</dbReference>
<dbReference type="GO" id="GO:0005886">
    <property type="term" value="C:plasma membrane"/>
    <property type="evidence" value="ECO:0007669"/>
    <property type="project" value="UniProtKB-SubCell"/>
</dbReference>
<dbReference type="InterPro" id="IPR004089">
    <property type="entry name" value="MCPsignal_dom"/>
</dbReference>
<feature type="domain" description="T-SNARE coiled-coil homology" evidence="9">
    <location>
        <begin position="455"/>
        <end position="517"/>
    </location>
</feature>
<dbReference type="PANTHER" id="PTHR32089">
    <property type="entry name" value="METHYL-ACCEPTING CHEMOTAXIS PROTEIN MCPB"/>
    <property type="match status" value="1"/>
</dbReference>
<keyword evidence="2" id="KW-1003">Cell membrane</keyword>
<dbReference type="Gene3D" id="1.10.287.950">
    <property type="entry name" value="Methyl-accepting chemotaxis protein"/>
    <property type="match status" value="1"/>
</dbReference>
<reference evidence="12" key="2">
    <citation type="submission" date="2007-04" db="EMBL/GenBank/DDBJ databases">
        <title>Complete genome sequence of the nitrogen-fixing bacterium Azorhizobium caulinodans ORS571.</title>
        <authorList>
            <person name="Lee K.B."/>
            <person name="Backer P.D."/>
            <person name="Aono T."/>
            <person name="Liu C.T."/>
            <person name="Suzuki S."/>
            <person name="Suzuki T."/>
            <person name="Kaneko T."/>
            <person name="Yamada M."/>
            <person name="Tabata S."/>
            <person name="Kupfer D.M."/>
            <person name="Najar F.Z."/>
            <person name="Wiley G.B."/>
            <person name="Roe B."/>
            <person name="Binnewies T."/>
            <person name="Ussery D."/>
            <person name="Vereecke D."/>
            <person name="Gevers D."/>
            <person name="Holsters M."/>
            <person name="Oyaizu H."/>
        </authorList>
    </citation>
    <scope>NUCLEOTIDE SEQUENCE [LARGE SCALE GENOMIC DNA]</scope>
    <source>
        <strain evidence="12">ATCC 43989 / DSM 5975 / JCM 20966 / LMG 6465 / NBRC 14845 / NCIMB 13405 / ORS 571</strain>
    </source>
</reference>
<evidence type="ECO:0000256" key="6">
    <source>
        <dbReference type="SAM" id="Coils"/>
    </source>
</evidence>
<feature type="domain" description="HAMP" evidence="10">
    <location>
        <begin position="210"/>
        <end position="263"/>
    </location>
</feature>
<reference evidence="11 12" key="4">
    <citation type="journal article" date="2009" name="Appl. Environ. Microbiol.">
        <title>Comparative genome-wide transcriptional profiling of Azorhizobium caulinodans ORS571 grown under free-living and symbiotic conditions.</title>
        <authorList>
            <person name="Tsukada S."/>
            <person name="Aono T."/>
            <person name="Akiba N."/>
            <person name="Lee KB."/>
            <person name="Liu CT."/>
            <person name="Toyazaki H."/>
            <person name="Oyaizu H."/>
        </authorList>
    </citation>
    <scope>NUCLEOTIDE SEQUENCE [LARGE SCALE GENOMIC DNA]</scope>
    <source>
        <strain evidence="12">ATCC 43989 / DSM 5975 / JCM 20966 / LMG 6465 / NBRC 14845 / NCIMB 13405 / ORS 571</strain>
    </source>
</reference>
<dbReference type="SMR" id="A8I4E3"/>
<evidence type="ECO:0000313" key="12">
    <source>
        <dbReference type="Proteomes" id="UP000000270"/>
    </source>
</evidence>
<gene>
    <name evidence="11" type="ordered locus">AZC_1721</name>
</gene>
<protein>
    <submittedName>
        <fullName evidence="11">Putative histidine kinase</fullName>
    </submittedName>
</protein>
<dbReference type="PRINTS" id="PR00260">
    <property type="entry name" value="CHEMTRNSDUCR"/>
</dbReference>
<keyword evidence="7" id="KW-0812">Transmembrane</keyword>
<feature type="transmembrane region" description="Helical" evidence="7">
    <location>
        <begin position="185"/>
        <end position="213"/>
    </location>
</feature>
<evidence type="ECO:0000256" key="1">
    <source>
        <dbReference type="ARBA" id="ARBA00004429"/>
    </source>
</evidence>
<dbReference type="SMART" id="SM00304">
    <property type="entry name" value="HAMP"/>
    <property type="match status" value="1"/>
</dbReference>
<evidence type="ECO:0000259" key="10">
    <source>
        <dbReference type="PROSITE" id="PS50885"/>
    </source>
</evidence>
<dbReference type="CDD" id="cd06225">
    <property type="entry name" value="HAMP"/>
    <property type="match status" value="1"/>
</dbReference>
<proteinExistence type="inferred from homology"/>
<keyword evidence="7" id="KW-0472">Membrane</keyword>
<evidence type="ECO:0000256" key="7">
    <source>
        <dbReference type="SAM" id="Phobius"/>
    </source>
</evidence>
<dbReference type="Pfam" id="PF00015">
    <property type="entry name" value="MCPsignal"/>
    <property type="match status" value="1"/>
</dbReference>
<evidence type="ECO:0000256" key="5">
    <source>
        <dbReference type="PROSITE-ProRule" id="PRU00284"/>
    </source>
</evidence>
<evidence type="ECO:0000256" key="4">
    <source>
        <dbReference type="ARBA" id="ARBA00029447"/>
    </source>
</evidence>
<dbReference type="Proteomes" id="UP000000270">
    <property type="component" value="Chromosome"/>
</dbReference>
<dbReference type="PROSITE" id="PS50192">
    <property type="entry name" value="T_SNARE"/>
    <property type="match status" value="1"/>
</dbReference>
<dbReference type="GO" id="GO:0004888">
    <property type="term" value="F:transmembrane signaling receptor activity"/>
    <property type="evidence" value="ECO:0007669"/>
    <property type="project" value="InterPro"/>
</dbReference>
<evidence type="ECO:0000256" key="3">
    <source>
        <dbReference type="ARBA" id="ARBA00023224"/>
    </source>
</evidence>
<keyword evidence="2" id="KW-0997">Cell inner membrane</keyword>
<dbReference type="Gene3D" id="6.10.340.10">
    <property type="match status" value="1"/>
</dbReference>
<comment type="similarity">
    <text evidence="4">Belongs to the methyl-accepting chemotaxis (MCP) protein family.</text>
</comment>
<evidence type="ECO:0000259" key="9">
    <source>
        <dbReference type="PROSITE" id="PS50192"/>
    </source>
</evidence>
<dbReference type="eggNOG" id="COG5278">
    <property type="taxonomic scope" value="Bacteria"/>
</dbReference>
<dbReference type="InterPro" id="IPR000727">
    <property type="entry name" value="T_SNARE_dom"/>
</dbReference>
<dbReference type="GO" id="GO:0007165">
    <property type="term" value="P:signal transduction"/>
    <property type="evidence" value="ECO:0007669"/>
    <property type="project" value="UniProtKB-KW"/>
</dbReference>
<keyword evidence="11" id="KW-0808">Transferase</keyword>
<dbReference type="HOGENOM" id="CLU_000445_107_27_5"/>
<sequence>MLKNMSIRAKILLAFAVVLLANICSGAVILMSSRTVDRNVNWTIHTYEVLTEADQLLISLINQETGLRGYLVTGKTSSLEPLTAGEAGYRQAWAKLKSLTSDNAVQQQRLDAMQKEVEQWQQNVSRAAIDLMGKPGQESAAQDIERSGKGKANFDKIRSILTDFKGAEASLLEARAQAVAAAQTAIVYAVVLAVLAVLALAVLAAVALNALLAKPIRRAITSMEKIKGGDYATQIDDTDRRDEIGLMGNALVSFRDSLGEADRLAKENAARDEVERQRLAKRNTLAADFVSRMTELSAAFAASSGQVASSARNLSATAEQTSRQAQAVASAAEEAAENVQTVAASSEELAASVREITGQVSHSAQVADVAFTEAEKSNSRIGELATAATAIGDVISLIKGIADQTNLLALNATIESARAGEAGKGFAVVASEVKQLASQTARATDEIAAKVAEIQQSTQGTVTSMAEIMRVIANMKQISSSIAGAVEEQGAATGEIAENCQRASSGTQMVTQNISGVGQAAQLTGSASTELLALSEGLSGQAGDLKQLVETFVRDLNAA</sequence>
<dbReference type="STRING" id="438753.AZC_1721"/>
<evidence type="ECO:0000256" key="2">
    <source>
        <dbReference type="ARBA" id="ARBA00022519"/>
    </source>
</evidence>
<dbReference type="Pfam" id="PF00672">
    <property type="entry name" value="HAMP"/>
    <property type="match status" value="1"/>
</dbReference>
<evidence type="ECO:0000259" key="8">
    <source>
        <dbReference type="PROSITE" id="PS50111"/>
    </source>
</evidence>
<comment type="subcellular location">
    <subcellularLocation>
        <location evidence="1">Cell inner membrane</location>
        <topology evidence="1">Multi-pass membrane protein</topology>
    </subcellularLocation>
</comment>
<keyword evidence="3 5" id="KW-0807">Transducer</keyword>
<keyword evidence="11" id="KW-0418">Kinase</keyword>
<dbReference type="InterPro" id="IPR004090">
    <property type="entry name" value="Chemotax_Me-accpt_rcpt"/>
</dbReference>
<accession>A8I4E3</accession>
<evidence type="ECO:0000313" key="11">
    <source>
        <dbReference type="EMBL" id="BAF87719.1"/>
    </source>
</evidence>
<feature type="domain" description="Methyl-accepting transducer" evidence="8">
    <location>
        <begin position="303"/>
        <end position="539"/>
    </location>
</feature>
<reference evidence="11 12" key="1">
    <citation type="journal article" date="2007" name="Appl. Environ. Microbiol.">
        <title>Rhizobial factors required for stem nodule maturation and maintenance in Sesbania rostrata-Azorhizobium caulinodans ORS571 symbiosis.</title>
        <authorList>
            <person name="Suzuki S."/>
            <person name="Aono T."/>
            <person name="Lee KB."/>
            <person name="Suzuki T."/>
            <person name="Liu CT."/>
            <person name="Miwa H."/>
            <person name="Wakao S."/>
            <person name="Iki T."/>
            <person name="Oyaizu H."/>
        </authorList>
    </citation>
    <scope>NUCLEOTIDE SEQUENCE [LARGE SCALE GENOMIC DNA]</scope>
    <source>
        <strain evidence="12">ATCC 43989 / DSM 5975 / JCM 20966 / LMG 6465 / NBRC 14845 / NCIMB 13405 / ORS 571</strain>
    </source>
</reference>
<dbReference type="PANTHER" id="PTHR32089:SF112">
    <property type="entry name" value="LYSOZYME-LIKE PROTEIN-RELATED"/>
    <property type="match status" value="1"/>
</dbReference>
<dbReference type="InterPro" id="IPR003660">
    <property type="entry name" value="HAMP_dom"/>
</dbReference>
<name>A8I4E3_AZOC5</name>